<keyword evidence="2" id="KW-0963">Cytoplasm</keyword>
<dbReference type="InterPro" id="IPR043936">
    <property type="entry name" value="HOOK_N"/>
</dbReference>
<dbReference type="GO" id="GO:0051959">
    <property type="term" value="F:dynein light intermediate chain binding"/>
    <property type="evidence" value="ECO:0007669"/>
    <property type="project" value="TreeGrafter"/>
</dbReference>
<comment type="subcellular location">
    <subcellularLocation>
        <location evidence="1">Cytoplasm</location>
    </subcellularLocation>
</comment>
<dbReference type="OrthoDB" id="6288456at2759"/>
<dbReference type="PANTHER" id="PTHR18947:SF28">
    <property type="entry name" value="GIRDIN, ISOFORM A"/>
    <property type="match status" value="1"/>
</dbReference>
<dbReference type="GO" id="GO:0005813">
    <property type="term" value="C:centrosome"/>
    <property type="evidence" value="ECO:0007669"/>
    <property type="project" value="TreeGrafter"/>
</dbReference>
<dbReference type="GO" id="GO:0030705">
    <property type="term" value="P:cytoskeleton-dependent intracellular transport"/>
    <property type="evidence" value="ECO:0007669"/>
    <property type="project" value="InterPro"/>
</dbReference>
<keyword evidence="7" id="KW-1185">Reference proteome</keyword>
<keyword evidence="3" id="KW-0175">Coiled coil</keyword>
<feature type="chain" id="PRO_5029588441" evidence="4">
    <location>
        <begin position="30"/>
        <end position="225"/>
    </location>
</feature>
<name>A0A7J7KMA7_BUGNE</name>
<dbReference type="GO" id="GO:0005737">
    <property type="term" value="C:cytoplasm"/>
    <property type="evidence" value="ECO:0007669"/>
    <property type="project" value="UniProtKB-SubCell"/>
</dbReference>
<evidence type="ECO:0000313" key="6">
    <source>
        <dbReference type="EMBL" id="KAF6039292.1"/>
    </source>
</evidence>
<dbReference type="Gene3D" id="1.10.418.10">
    <property type="entry name" value="Calponin-like domain"/>
    <property type="match status" value="1"/>
</dbReference>
<feature type="signal peptide" evidence="4">
    <location>
        <begin position="1"/>
        <end position="29"/>
    </location>
</feature>
<dbReference type="InterPro" id="IPR036872">
    <property type="entry name" value="CH_dom_sf"/>
</dbReference>
<dbReference type="Proteomes" id="UP000593567">
    <property type="component" value="Unassembled WGS sequence"/>
</dbReference>
<evidence type="ECO:0000256" key="3">
    <source>
        <dbReference type="ARBA" id="ARBA00023054"/>
    </source>
</evidence>
<dbReference type="PANTHER" id="PTHR18947">
    <property type="entry name" value="HOOK PROTEINS"/>
    <property type="match status" value="1"/>
</dbReference>
<protein>
    <submittedName>
        <fullName evidence="6">Grdn-1</fullName>
    </submittedName>
</protein>
<evidence type="ECO:0000259" key="5">
    <source>
        <dbReference type="Pfam" id="PF19047"/>
    </source>
</evidence>
<dbReference type="SUPFAM" id="SSF116907">
    <property type="entry name" value="Hook domain"/>
    <property type="match status" value="1"/>
</dbReference>
<dbReference type="EMBL" id="VXIV02000282">
    <property type="protein sequence ID" value="KAF6039292.1"/>
    <property type="molecule type" value="Genomic_DNA"/>
</dbReference>
<dbReference type="GO" id="GO:0031122">
    <property type="term" value="P:cytoplasmic microtubule organization"/>
    <property type="evidence" value="ECO:0007669"/>
    <property type="project" value="TreeGrafter"/>
</dbReference>
<evidence type="ECO:0000256" key="2">
    <source>
        <dbReference type="ARBA" id="ARBA00022490"/>
    </source>
</evidence>
<accession>A0A7J7KMA7</accession>
<dbReference type="AlphaFoldDB" id="A0A7J7KMA7"/>
<dbReference type="Pfam" id="PF19047">
    <property type="entry name" value="HOOK_N"/>
    <property type="match status" value="1"/>
</dbReference>
<keyword evidence="4" id="KW-0732">Signal</keyword>
<comment type="caution">
    <text evidence="6">The sequence shown here is derived from an EMBL/GenBank/DDBJ whole genome shotgun (WGS) entry which is preliminary data.</text>
</comment>
<sequence>MTEEASPRIQFKLLSSLLVAWISLFKTEGDNSQKDSPEEVTVSYRELYQGNFLRTVIKQIYTRNVDDNIVTRGARLDEAMERLTNWNIIMKSLKLFYRDELQQVVTMKLPDILRICRDPEDESSYADIRTTILLILGCAIQCERKEFLIQQILSKLNSEQQHAIKDCITEITDSENTEHVISLETQVESLGITGKALYYHLNRVLEERDVYIEVLPTPPFLILCL</sequence>
<dbReference type="GO" id="GO:0008017">
    <property type="term" value="F:microtubule binding"/>
    <property type="evidence" value="ECO:0007669"/>
    <property type="project" value="TreeGrafter"/>
</dbReference>
<reference evidence="6" key="1">
    <citation type="submission" date="2020-06" db="EMBL/GenBank/DDBJ databases">
        <title>Draft genome of Bugula neritina, a colonial animal packing powerful symbionts and potential medicines.</title>
        <authorList>
            <person name="Rayko M."/>
        </authorList>
    </citation>
    <scope>NUCLEOTIDE SEQUENCE [LARGE SCALE GENOMIC DNA]</scope>
    <source>
        <strain evidence="6">Kwan_BN1</strain>
    </source>
</reference>
<dbReference type="CDD" id="cd22223">
    <property type="entry name" value="HkD_HkRP"/>
    <property type="match status" value="1"/>
</dbReference>
<evidence type="ECO:0000256" key="1">
    <source>
        <dbReference type="ARBA" id="ARBA00004496"/>
    </source>
</evidence>
<proteinExistence type="predicted"/>
<organism evidence="6 7">
    <name type="scientific">Bugula neritina</name>
    <name type="common">Brown bryozoan</name>
    <name type="synonym">Sertularia neritina</name>
    <dbReference type="NCBI Taxonomy" id="10212"/>
    <lineage>
        <taxon>Eukaryota</taxon>
        <taxon>Metazoa</taxon>
        <taxon>Spiralia</taxon>
        <taxon>Lophotrochozoa</taxon>
        <taxon>Bryozoa</taxon>
        <taxon>Gymnolaemata</taxon>
        <taxon>Cheilostomatida</taxon>
        <taxon>Flustrina</taxon>
        <taxon>Buguloidea</taxon>
        <taxon>Bugulidae</taxon>
        <taxon>Bugula</taxon>
    </lineage>
</organism>
<feature type="domain" description="HOOK N-terminal" evidence="5">
    <location>
        <begin position="43"/>
        <end position="169"/>
    </location>
</feature>
<evidence type="ECO:0000313" key="7">
    <source>
        <dbReference type="Proteomes" id="UP000593567"/>
    </source>
</evidence>
<gene>
    <name evidence="6" type="ORF">EB796_002400</name>
</gene>
<evidence type="ECO:0000256" key="4">
    <source>
        <dbReference type="SAM" id="SignalP"/>
    </source>
</evidence>